<dbReference type="SUPFAM" id="SSF47095">
    <property type="entry name" value="HMG-box"/>
    <property type="match status" value="5"/>
</dbReference>
<dbReference type="AlphaFoldDB" id="A0A3B5B2E1"/>
<accession>A0A3B5B2E1</accession>
<keyword evidence="5" id="KW-0010">Activator</keyword>
<dbReference type="PANTHER" id="PTHR46318:SF5">
    <property type="entry name" value="NUCLEOLAR TRANSCRIPTION FACTOR 1 ISOFORM X1"/>
    <property type="match status" value="1"/>
</dbReference>
<keyword evidence="7 8" id="KW-0539">Nucleus</keyword>
<dbReference type="PANTHER" id="PTHR46318">
    <property type="entry name" value="UPSTREAM BINDING TRANSCRIPTION FACTOR"/>
    <property type="match status" value="1"/>
</dbReference>
<dbReference type="PROSITE" id="PS50118">
    <property type="entry name" value="HMG_BOX_2"/>
    <property type="match status" value="5"/>
</dbReference>
<name>A0A3B5B2E1_9TELE</name>
<dbReference type="CDD" id="cd22002">
    <property type="entry name" value="HMG-box_UBF1_rpt5"/>
    <property type="match status" value="1"/>
</dbReference>
<dbReference type="Pfam" id="PF00505">
    <property type="entry name" value="HMG_box"/>
    <property type="match status" value="3"/>
</dbReference>
<feature type="domain" description="HMG box" evidence="11">
    <location>
        <begin position="283"/>
        <end position="347"/>
    </location>
</feature>
<feature type="domain" description="HMG box" evidence="11">
    <location>
        <begin position="99"/>
        <end position="167"/>
    </location>
</feature>
<sequence length="630" mass="73828">MNGSSSVSAAQSDCLTLLERIRSLLPDADAMKYKTTESHFDWEKVCFGSFTGDMCRQKWQKVSCEVRKYRTMTELIVDAIEFVKNPYKGKKLKTHPDFPKKPLTPYFRFFMEKRAKYAKIHPEMSNLDLTKILSKKYKELPDKKKQKYITEFQREKEEFEKNMARFKEEHPELIEERKKSDLPEKPKTPQQLWYNHEKKTYMKLHPEVSQKELKEALRRQWSQLSDKRRLKWISKALELQKDYEDSMRAYHEAHPDVNSDDHVRSVLTKAERQLKDKFDGRPTKPPPNGYSLYCAELMVNMKDVPSTERMVLCSKQWKMMTQKEKDMFQKRCEQKKKQYDVDLQRFLEVSLTVMLLVLFGLEGNSRQPSLRLLRSGQPPPPVSVFSCHSALTNTLSSQERCREAEPEPWVPAGLPKERRDGKKTAKLPETPKTAEEMWQHSVIGDYLAKYRVSSDRRKAQAAMEAAWKSMEKKEKIPWIKKAAEDQKRYELLEMRTPAAGQRKPKFDGEPKKPPVSGYQMFSQELLTNGELNHFSLKERMVEIGKRWQKLSQSQKDKYKKLVEEQQVEYKAELEAWVKVSCCCRHGNHRSAQPDASPAEKASAQNDEDEDEDEDDEDQTSSEESSDSDSD</sequence>
<dbReference type="InterPro" id="IPR009071">
    <property type="entry name" value="HMG_box_dom"/>
</dbReference>
<feature type="region of interest" description="Disordered" evidence="10">
    <location>
        <begin position="400"/>
        <end position="433"/>
    </location>
</feature>
<dbReference type="Ensembl" id="ENSSPAT00000027784.1">
    <property type="protein sequence ID" value="ENSSPAP00000027340.1"/>
    <property type="gene ID" value="ENSSPAG00000020532.1"/>
</dbReference>
<feature type="DNA-binding region" description="HMG box" evidence="8">
    <location>
        <begin position="511"/>
        <end position="577"/>
    </location>
</feature>
<dbReference type="InterPro" id="IPR029215">
    <property type="entry name" value="HMG_box_5"/>
</dbReference>
<evidence type="ECO:0000256" key="3">
    <source>
        <dbReference type="ARBA" id="ARBA00023015"/>
    </source>
</evidence>
<feature type="DNA-binding region" description="HMG box" evidence="8">
    <location>
        <begin position="183"/>
        <end position="251"/>
    </location>
</feature>
<evidence type="ECO:0000256" key="7">
    <source>
        <dbReference type="ARBA" id="ARBA00023242"/>
    </source>
</evidence>
<keyword evidence="6" id="KW-0804">Transcription</keyword>
<dbReference type="InterPro" id="IPR036910">
    <property type="entry name" value="HMG_box_dom_sf"/>
</dbReference>
<evidence type="ECO:0000256" key="5">
    <source>
        <dbReference type="ARBA" id="ARBA00023159"/>
    </source>
</evidence>
<dbReference type="Pfam" id="PF14887">
    <property type="entry name" value="HMG_box_5"/>
    <property type="match status" value="1"/>
</dbReference>
<dbReference type="GO" id="GO:0005634">
    <property type="term" value="C:nucleus"/>
    <property type="evidence" value="ECO:0007669"/>
    <property type="project" value="UniProtKB-SubCell"/>
</dbReference>
<dbReference type="Gene3D" id="1.10.30.10">
    <property type="entry name" value="High mobility group box domain"/>
    <property type="match status" value="5"/>
</dbReference>
<dbReference type="Pfam" id="PF09011">
    <property type="entry name" value="HMG_box_2"/>
    <property type="match status" value="1"/>
</dbReference>
<keyword evidence="4 8" id="KW-0238">DNA-binding</keyword>
<evidence type="ECO:0000256" key="1">
    <source>
        <dbReference type="ARBA" id="ARBA00004123"/>
    </source>
</evidence>
<feature type="DNA-binding region" description="HMG box" evidence="8">
    <location>
        <begin position="99"/>
        <end position="167"/>
    </location>
</feature>
<dbReference type="GeneTree" id="ENSGT00940000165754"/>
<feature type="compositionally biased region" description="Acidic residues" evidence="10">
    <location>
        <begin position="605"/>
        <end position="630"/>
    </location>
</feature>
<feature type="domain" description="HMG box" evidence="11">
    <location>
        <begin position="428"/>
        <end position="490"/>
    </location>
</feature>
<keyword evidence="3" id="KW-0805">Transcription regulation</keyword>
<comment type="subcellular location">
    <subcellularLocation>
        <location evidence="1">Nucleus</location>
    </subcellularLocation>
</comment>
<feature type="coiled-coil region" evidence="9">
    <location>
        <begin position="149"/>
        <end position="176"/>
    </location>
</feature>
<evidence type="ECO:0000256" key="10">
    <source>
        <dbReference type="SAM" id="MobiDB-lite"/>
    </source>
</evidence>
<evidence type="ECO:0000313" key="12">
    <source>
        <dbReference type="Ensembl" id="ENSSPAP00000027340.1"/>
    </source>
</evidence>
<dbReference type="InterPro" id="IPR051762">
    <property type="entry name" value="UBF1"/>
</dbReference>
<dbReference type="GO" id="GO:0003677">
    <property type="term" value="F:DNA binding"/>
    <property type="evidence" value="ECO:0007669"/>
    <property type="project" value="UniProtKB-UniRule"/>
</dbReference>
<evidence type="ECO:0000256" key="9">
    <source>
        <dbReference type="SAM" id="Coils"/>
    </source>
</evidence>
<feature type="DNA-binding region" description="HMG box" evidence="8">
    <location>
        <begin position="428"/>
        <end position="490"/>
    </location>
</feature>
<evidence type="ECO:0000256" key="6">
    <source>
        <dbReference type="ARBA" id="ARBA00023163"/>
    </source>
</evidence>
<proteinExistence type="predicted"/>
<feature type="DNA-binding region" description="HMG box" evidence="8">
    <location>
        <begin position="283"/>
        <end position="347"/>
    </location>
</feature>
<dbReference type="CDD" id="cd21998">
    <property type="entry name" value="HMG-box_UBF1_rpt1-like"/>
    <property type="match status" value="1"/>
</dbReference>
<dbReference type="CDD" id="cd22000">
    <property type="entry name" value="HMG-box_UBF1_rpt3"/>
    <property type="match status" value="1"/>
</dbReference>
<dbReference type="SMART" id="SM00398">
    <property type="entry name" value="HMG"/>
    <property type="match status" value="4"/>
</dbReference>
<keyword evidence="2" id="KW-0677">Repeat</keyword>
<evidence type="ECO:0000259" key="11">
    <source>
        <dbReference type="PROSITE" id="PS50118"/>
    </source>
</evidence>
<organism evidence="12">
    <name type="scientific">Stegastes partitus</name>
    <name type="common">bicolor damselfish</name>
    <dbReference type="NCBI Taxonomy" id="144197"/>
    <lineage>
        <taxon>Eukaryota</taxon>
        <taxon>Metazoa</taxon>
        <taxon>Chordata</taxon>
        <taxon>Craniata</taxon>
        <taxon>Vertebrata</taxon>
        <taxon>Euteleostomi</taxon>
        <taxon>Actinopterygii</taxon>
        <taxon>Neopterygii</taxon>
        <taxon>Teleostei</taxon>
        <taxon>Neoteleostei</taxon>
        <taxon>Acanthomorphata</taxon>
        <taxon>Ovalentaria</taxon>
        <taxon>Pomacentridae</taxon>
        <taxon>Stegastes</taxon>
    </lineage>
</organism>
<feature type="domain" description="HMG box" evidence="11">
    <location>
        <begin position="511"/>
        <end position="577"/>
    </location>
</feature>
<evidence type="ECO:0000256" key="2">
    <source>
        <dbReference type="ARBA" id="ARBA00022737"/>
    </source>
</evidence>
<reference evidence="12" key="1">
    <citation type="submission" date="2023-09" db="UniProtKB">
        <authorList>
            <consortium name="Ensembl"/>
        </authorList>
    </citation>
    <scope>IDENTIFICATION</scope>
</reference>
<dbReference type="CDD" id="cd22003">
    <property type="entry name" value="HMG-box_UBF1_rpt6-like"/>
    <property type="match status" value="1"/>
</dbReference>
<protein>
    <submittedName>
        <fullName evidence="12">Nucleolar transcription factor 1-B-like</fullName>
    </submittedName>
</protein>
<feature type="region of interest" description="Disordered" evidence="10">
    <location>
        <begin position="586"/>
        <end position="630"/>
    </location>
</feature>
<feature type="domain" description="HMG box" evidence="11">
    <location>
        <begin position="183"/>
        <end position="251"/>
    </location>
</feature>
<dbReference type="CDD" id="cd21999">
    <property type="entry name" value="HMG-box_UBF1_rpt2"/>
    <property type="match status" value="1"/>
</dbReference>
<keyword evidence="9" id="KW-0175">Coiled coil</keyword>
<evidence type="ECO:0000256" key="8">
    <source>
        <dbReference type="PROSITE-ProRule" id="PRU00267"/>
    </source>
</evidence>
<evidence type="ECO:0000256" key="4">
    <source>
        <dbReference type="ARBA" id="ARBA00023125"/>
    </source>
</evidence>